<evidence type="ECO:0000256" key="2">
    <source>
        <dbReference type="ARBA" id="ARBA00022825"/>
    </source>
</evidence>
<protein>
    <submittedName>
        <fullName evidence="6">Plasminogen</fullName>
    </submittedName>
</protein>
<evidence type="ECO:0000256" key="4">
    <source>
        <dbReference type="RuleBase" id="RU363034"/>
    </source>
</evidence>
<dbReference type="Gene3D" id="2.40.10.10">
    <property type="entry name" value="Trypsin-like serine proteases"/>
    <property type="match status" value="1"/>
</dbReference>
<keyword evidence="1 4" id="KW-0645">Protease</keyword>
<dbReference type="GeneTree" id="ENSGT00940000162823"/>
<dbReference type="GO" id="GO:0006508">
    <property type="term" value="P:proteolysis"/>
    <property type="evidence" value="ECO:0000318"/>
    <property type="project" value="GO_Central"/>
</dbReference>
<organism evidence="6 7">
    <name type="scientific">Ciona intestinalis</name>
    <name type="common">Transparent sea squirt</name>
    <name type="synonym">Ascidia intestinalis</name>
    <dbReference type="NCBI Taxonomy" id="7719"/>
    <lineage>
        <taxon>Eukaryota</taxon>
        <taxon>Metazoa</taxon>
        <taxon>Chordata</taxon>
        <taxon>Tunicata</taxon>
        <taxon>Ascidiacea</taxon>
        <taxon>Phlebobranchia</taxon>
        <taxon>Cionidae</taxon>
        <taxon>Ciona</taxon>
    </lineage>
</organism>
<dbReference type="PROSITE" id="PS00134">
    <property type="entry name" value="TRYPSIN_HIS"/>
    <property type="match status" value="1"/>
</dbReference>
<reference evidence="6" key="2">
    <citation type="journal article" date="2008" name="Genome Biol.">
        <title>Improved genome assembly and evidence-based global gene model set for the chordate Ciona intestinalis: new insight into intron and operon populations.</title>
        <authorList>
            <person name="Satou Y."/>
            <person name="Mineta K."/>
            <person name="Ogasawara M."/>
            <person name="Sasakura Y."/>
            <person name="Shoguchi E."/>
            <person name="Ueno K."/>
            <person name="Yamada L."/>
            <person name="Matsumoto J."/>
            <person name="Wasserscheid J."/>
            <person name="Dewar K."/>
            <person name="Wiley G.B."/>
            <person name="Macmil S.L."/>
            <person name="Roe B.A."/>
            <person name="Zeller R.W."/>
            <person name="Hastings K.E."/>
            <person name="Lemaire P."/>
            <person name="Lindquist E."/>
            <person name="Endo T."/>
            <person name="Hotta K."/>
            <person name="Inaba K."/>
        </authorList>
    </citation>
    <scope>NUCLEOTIDE SEQUENCE [LARGE SCALE GENOMIC DNA]</scope>
    <source>
        <strain evidence="6">wild type</strain>
    </source>
</reference>
<dbReference type="PROSITE" id="PS50240">
    <property type="entry name" value="TRYPSIN_DOM"/>
    <property type="match status" value="1"/>
</dbReference>
<keyword evidence="4" id="KW-0378">Hydrolase</keyword>
<dbReference type="PANTHER" id="PTHR24252">
    <property type="entry name" value="ACROSIN-RELATED"/>
    <property type="match status" value="1"/>
</dbReference>
<reference evidence="6" key="3">
    <citation type="submission" date="2025-08" db="UniProtKB">
        <authorList>
            <consortium name="Ensembl"/>
        </authorList>
    </citation>
    <scope>IDENTIFICATION</scope>
</reference>
<dbReference type="STRING" id="7719.ENSCINP00000013976"/>
<accession>F6UMK0</accession>
<dbReference type="InterPro" id="IPR043504">
    <property type="entry name" value="Peptidase_S1_PA_chymotrypsin"/>
</dbReference>
<sequence>MVSLQFRTPSQRIIGGTNANYGSHPWLVNIRRLTDVNICGGTLIAPNKVLTAAHCFGNNRNPNVNYYFGFLGKQDRRINRVDRGQRRVSFASILIHPNYNHATTDNDIAIITLTESVTYNNYVRPACLPQQDETLAARTSGVVAGWGDVSDAASNLGSDILQQATVEVIDNTVCNQWLKIFTNRDDEVTSNMMCAGYESGGRDACQGDSGGPLIIKVSNRLYVYGIVSWGYDCGKVRKPGVYTKVSNYVTWINSNL</sequence>
<dbReference type="FunFam" id="2.40.10.10:FF:000072">
    <property type="entry name" value="CLIP-domain serine protease"/>
    <property type="match status" value="1"/>
</dbReference>
<dbReference type="CDD" id="cd00190">
    <property type="entry name" value="Tryp_SPc"/>
    <property type="match status" value="1"/>
</dbReference>
<reference evidence="7" key="1">
    <citation type="journal article" date="2002" name="Science">
        <title>The draft genome of Ciona intestinalis: insights into chordate and vertebrate origins.</title>
        <authorList>
            <person name="Dehal P."/>
            <person name="Satou Y."/>
            <person name="Campbell R.K."/>
            <person name="Chapman J."/>
            <person name="Degnan B."/>
            <person name="De Tomaso A."/>
            <person name="Davidson B."/>
            <person name="Di Gregorio A."/>
            <person name="Gelpke M."/>
            <person name="Goodstein D.M."/>
            <person name="Harafuji N."/>
            <person name="Hastings K.E."/>
            <person name="Ho I."/>
            <person name="Hotta K."/>
            <person name="Huang W."/>
            <person name="Kawashima T."/>
            <person name="Lemaire P."/>
            <person name="Martinez D."/>
            <person name="Meinertzhagen I.A."/>
            <person name="Necula S."/>
            <person name="Nonaka M."/>
            <person name="Putnam N."/>
            <person name="Rash S."/>
            <person name="Saiga H."/>
            <person name="Satake M."/>
            <person name="Terry A."/>
            <person name="Yamada L."/>
            <person name="Wang H.G."/>
            <person name="Awazu S."/>
            <person name="Azumi K."/>
            <person name="Boore J."/>
            <person name="Branno M."/>
            <person name="Chin-Bow S."/>
            <person name="DeSantis R."/>
            <person name="Doyle S."/>
            <person name="Francino P."/>
            <person name="Keys D.N."/>
            <person name="Haga S."/>
            <person name="Hayashi H."/>
            <person name="Hino K."/>
            <person name="Imai K.S."/>
            <person name="Inaba K."/>
            <person name="Kano S."/>
            <person name="Kobayashi K."/>
            <person name="Kobayashi M."/>
            <person name="Lee B.I."/>
            <person name="Makabe K.W."/>
            <person name="Manohar C."/>
            <person name="Matassi G."/>
            <person name="Medina M."/>
            <person name="Mochizuki Y."/>
            <person name="Mount S."/>
            <person name="Morishita T."/>
            <person name="Miura S."/>
            <person name="Nakayama A."/>
            <person name="Nishizaka S."/>
            <person name="Nomoto H."/>
            <person name="Ohta F."/>
            <person name="Oishi K."/>
            <person name="Rigoutsos I."/>
            <person name="Sano M."/>
            <person name="Sasaki A."/>
            <person name="Sasakura Y."/>
            <person name="Shoguchi E."/>
            <person name="Shin-i T."/>
            <person name="Spagnuolo A."/>
            <person name="Stainier D."/>
            <person name="Suzuki M.M."/>
            <person name="Tassy O."/>
            <person name="Takatori N."/>
            <person name="Tokuoka M."/>
            <person name="Yagi K."/>
            <person name="Yoshizaki F."/>
            <person name="Wada S."/>
            <person name="Zhang C."/>
            <person name="Hyatt P.D."/>
            <person name="Larimer F."/>
            <person name="Detter C."/>
            <person name="Doggett N."/>
            <person name="Glavina T."/>
            <person name="Hawkins T."/>
            <person name="Richardson P."/>
            <person name="Lucas S."/>
            <person name="Kohara Y."/>
            <person name="Levine M."/>
            <person name="Satoh N."/>
            <person name="Rokhsar D.S."/>
        </authorList>
    </citation>
    <scope>NUCLEOTIDE SEQUENCE [LARGE SCALE GENOMIC DNA]</scope>
</reference>
<dbReference type="InterPro" id="IPR001314">
    <property type="entry name" value="Peptidase_S1A"/>
</dbReference>
<keyword evidence="7" id="KW-1185">Reference proteome</keyword>
<evidence type="ECO:0000256" key="1">
    <source>
        <dbReference type="ARBA" id="ARBA00022670"/>
    </source>
</evidence>
<dbReference type="EMBL" id="EAAA01001572">
    <property type="status" value="NOT_ANNOTATED_CDS"/>
    <property type="molecule type" value="Genomic_DNA"/>
</dbReference>
<dbReference type="PROSITE" id="PS00135">
    <property type="entry name" value="TRYPSIN_SER"/>
    <property type="match status" value="1"/>
</dbReference>
<dbReference type="PRINTS" id="PR00722">
    <property type="entry name" value="CHYMOTRYPSIN"/>
</dbReference>
<evidence type="ECO:0000313" key="6">
    <source>
        <dbReference type="Ensembl" id="ENSCINP00000013976.2"/>
    </source>
</evidence>
<dbReference type="InterPro" id="IPR009003">
    <property type="entry name" value="Peptidase_S1_PA"/>
</dbReference>
<feature type="domain" description="Peptidase S1" evidence="5">
    <location>
        <begin position="13"/>
        <end position="256"/>
    </location>
</feature>
<dbReference type="AlphaFoldDB" id="F6UMK0"/>
<dbReference type="Proteomes" id="UP000008144">
    <property type="component" value="Chromosome 2"/>
</dbReference>
<dbReference type="PANTHER" id="PTHR24252:SF7">
    <property type="entry name" value="HYALIN"/>
    <property type="match status" value="1"/>
</dbReference>
<dbReference type="GO" id="GO:0005615">
    <property type="term" value="C:extracellular space"/>
    <property type="evidence" value="ECO:0000318"/>
    <property type="project" value="GO_Central"/>
</dbReference>
<proteinExistence type="predicted"/>
<dbReference type="SUPFAM" id="SSF50494">
    <property type="entry name" value="Trypsin-like serine proteases"/>
    <property type="match status" value="1"/>
</dbReference>
<dbReference type="InParanoid" id="F6UMK0"/>
<keyword evidence="3" id="KW-1015">Disulfide bond</keyword>
<dbReference type="Pfam" id="PF00089">
    <property type="entry name" value="Trypsin"/>
    <property type="match status" value="1"/>
</dbReference>
<dbReference type="OMA" id="ANCSNIY"/>
<dbReference type="InterPro" id="IPR001254">
    <property type="entry name" value="Trypsin_dom"/>
</dbReference>
<dbReference type="Ensembl" id="ENSCINT00000013976.2">
    <property type="protein sequence ID" value="ENSCINP00000013976.2"/>
    <property type="gene ID" value="ENSCING00000006812.3"/>
</dbReference>
<reference evidence="6" key="4">
    <citation type="submission" date="2025-09" db="UniProtKB">
        <authorList>
            <consortium name="Ensembl"/>
        </authorList>
    </citation>
    <scope>IDENTIFICATION</scope>
</reference>
<name>F6UMK0_CIOIN</name>
<dbReference type="HOGENOM" id="CLU_006842_0_4_1"/>
<evidence type="ECO:0000256" key="3">
    <source>
        <dbReference type="ARBA" id="ARBA00023157"/>
    </source>
</evidence>
<dbReference type="SMART" id="SM00020">
    <property type="entry name" value="Tryp_SPc"/>
    <property type="match status" value="1"/>
</dbReference>
<evidence type="ECO:0000259" key="5">
    <source>
        <dbReference type="PROSITE" id="PS50240"/>
    </source>
</evidence>
<dbReference type="GO" id="GO:0004252">
    <property type="term" value="F:serine-type endopeptidase activity"/>
    <property type="evidence" value="ECO:0000318"/>
    <property type="project" value="GO_Central"/>
</dbReference>
<gene>
    <name evidence="6" type="primary">LOC100176264</name>
</gene>
<dbReference type="InterPro" id="IPR018114">
    <property type="entry name" value="TRYPSIN_HIS"/>
</dbReference>
<dbReference type="InterPro" id="IPR033116">
    <property type="entry name" value="TRYPSIN_SER"/>
</dbReference>
<evidence type="ECO:0000313" key="7">
    <source>
        <dbReference type="Proteomes" id="UP000008144"/>
    </source>
</evidence>
<keyword evidence="2 4" id="KW-0720">Serine protease</keyword>